<dbReference type="Proteomes" id="UP000664601">
    <property type="component" value="Unassembled WGS sequence"/>
</dbReference>
<keyword evidence="5" id="KW-1185">Reference proteome</keyword>
<keyword evidence="3" id="KW-0732">Signal</keyword>
<organism evidence="4 5">
    <name type="scientific">Candidatus Enterococcus moelleringii</name>
    <dbReference type="NCBI Taxonomy" id="2815325"/>
    <lineage>
        <taxon>Bacteria</taxon>
        <taxon>Bacillati</taxon>
        <taxon>Bacillota</taxon>
        <taxon>Bacilli</taxon>
        <taxon>Lactobacillales</taxon>
        <taxon>Enterococcaceae</taxon>
        <taxon>Enterococcus</taxon>
    </lineage>
</organism>
<evidence type="ECO:0000256" key="2">
    <source>
        <dbReference type="SAM" id="Phobius"/>
    </source>
</evidence>
<protein>
    <submittedName>
        <fullName evidence="4">FIVAR domain-containing protein</fullName>
    </submittedName>
</protein>
<dbReference type="Gene3D" id="1.20.1270.70">
    <property type="entry name" value="Designed single chain three-helix bundle"/>
    <property type="match status" value="1"/>
</dbReference>
<evidence type="ECO:0000256" key="3">
    <source>
        <dbReference type="SAM" id="SignalP"/>
    </source>
</evidence>
<feature type="region of interest" description="Disordered" evidence="1">
    <location>
        <begin position="105"/>
        <end position="151"/>
    </location>
</feature>
<comment type="caution">
    <text evidence="4">The sequence shown here is derived from an EMBL/GenBank/DDBJ whole genome shotgun (WGS) entry which is preliminary data.</text>
</comment>
<evidence type="ECO:0000313" key="5">
    <source>
        <dbReference type="Proteomes" id="UP000664601"/>
    </source>
</evidence>
<feature type="transmembrane region" description="Helical" evidence="2">
    <location>
        <begin position="155"/>
        <end position="176"/>
    </location>
</feature>
<accession>A0ABS3LE32</accession>
<keyword evidence="2" id="KW-1133">Transmembrane helix</keyword>
<feature type="compositionally biased region" description="Low complexity" evidence="1">
    <location>
        <begin position="110"/>
        <end position="136"/>
    </location>
</feature>
<feature type="compositionally biased region" description="Polar residues" evidence="1">
    <location>
        <begin position="137"/>
        <end position="147"/>
    </location>
</feature>
<sequence length="181" mass="19485">MKKLISGLLLLGLMICAPLQVSAQNRIYQVDLSLTVPAEKAPELDDLIKEEIAKDRNKNDYTEDSWKEYEDALKEAQDAMTNAPYDEERINAALDRLQKAIQGLIPVQRTQTSSTTQPSGNRQTTTPRGTTTVRTGSNPTSSGTTAKNYPATGTMAGIGLSSLGLLIAGGAAAGCMKRKKK</sequence>
<name>A0ABS3LE32_9ENTE</name>
<proteinExistence type="predicted"/>
<dbReference type="EMBL" id="JAFREM010000018">
    <property type="protein sequence ID" value="MBO1307006.1"/>
    <property type="molecule type" value="Genomic_DNA"/>
</dbReference>
<evidence type="ECO:0000313" key="4">
    <source>
        <dbReference type="EMBL" id="MBO1307006.1"/>
    </source>
</evidence>
<dbReference type="RefSeq" id="WP_207673921.1">
    <property type="nucleotide sequence ID" value="NZ_JAFREM010000018.1"/>
</dbReference>
<keyword evidence="2" id="KW-0472">Membrane</keyword>
<feature type="signal peptide" evidence="3">
    <location>
        <begin position="1"/>
        <end position="23"/>
    </location>
</feature>
<evidence type="ECO:0000256" key="1">
    <source>
        <dbReference type="SAM" id="MobiDB-lite"/>
    </source>
</evidence>
<keyword evidence="2" id="KW-0812">Transmembrane</keyword>
<reference evidence="4 5" key="1">
    <citation type="submission" date="2021-03" db="EMBL/GenBank/DDBJ databases">
        <title>Enterococcal diversity collection.</title>
        <authorList>
            <person name="Gilmore M.S."/>
            <person name="Schwartzman J."/>
            <person name="Van Tyne D."/>
            <person name="Martin M."/>
            <person name="Earl A.M."/>
            <person name="Manson A.L."/>
            <person name="Straub T."/>
            <person name="Salamzade R."/>
            <person name="Saavedra J."/>
            <person name="Lebreton F."/>
            <person name="Prichula J."/>
            <person name="Schaufler K."/>
            <person name="Gaca A."/>
            <person name="Sgardioli B."/>
            <person name="Wagenaar J."/>
            <person name="Strong T."/>
        </authorList>
    </citation>
    <scope>NUCLEOTIDE SEQUENCE [LARGE SCALE GENOMIC DNA]</scope>
    <source>
        <strain evidence="4 5">669A</strain>
    </source>
</reference>
<dbReference type="Pfam" id="PF07554">
    <property type="entry name" value="FIVAR"/>
    <property type="match status" value="1"/>
</dbReference>
<gene>
    <name evidence="4" type="ORF">JZO70_12590</name>
</gene>
<feature type="chain" id="PRO_5047095188" evidence="3">
    <location>
        <begin position="24"/>
        <end position="181"/>
    </location>
</feature>